<name>A0A0J1IPR7_NIACI</name>
<evidence type="ECO:0000313" key="2">
    <source>
        <dbReference type="Proteomes" id="UP000036045"/>
    </source>
</evidence>
<protein>
    <submittedName>
        <fullName evidence="1">Uncharacterized protein</fullName>
    </submittedName>
</protein>
<reference evidence="1 2" key="1">
    <citation type="submission" date="2015-05" db="EMBL/GenBank/DDBJ databases">
        <title>Whole genome sequence and identification of bacterial endophytes from Costus igneus.</title>
        <authorList>
            <person name="Lee Y.P."/>
            <person name="Gan H.M."/>
            <person name="Eng W."/>
            <person name="Wheatley M.S."/>
            <person name="Caraballo A."/>
            <person name="Polter S."/>
            <person name="Savka M.A."/>
            <person name="Hudson A.O."/>
        </authorList>
    </citation>
    <scope>NUCLEOTIDE SEQUENCE [LARGE SCALE GENOMIC DNA]</scope>
    <source>
        <strain evidence="1 2">RIT379</strain>
    </source>
</reference>
<organism evidence="1 2">
    <name type="scientific">Niallia circulans</name>
    <name type="common">Bacillus circulans</name>
    <dbReference type="NCBI Taxonomy" id="1397"/>
    <lineage>
        <taxon>Bacteria</taxon>
        <taxon>Bacillati</taxon>
        <taxon>Bacillota</taxon>
        <taxon>Bacilli</taxon>
        <taxon>Bacillales</taxon>
        <taxon>Bacillaceae</taxon>
        <taxon>Niallia</taxon>
    </lineage>
</organism>
<sequence length="95" mass="11535">MCDSFWENPFHTKNKNGLGKLGLKKEWKRVYEDYHLDKGGKNMSIFQELKEKIVFPPNWKDNLMAHKKYEKLYKKNPTKLIYSNMYRTKSMEKID</sequence>
<dbReference type="RefSeq" id="WP_047940500.1">
    <property type="nucleotide sequence ID" value="NZ_JBANBP010000002.1"/>
</dbReference>
<accession>A0A0J1IPR7</accession>
<dbReference type="PATRIC" id="fig|1397.4.peg.1944"/>
<dbReference type="AlphaFoldDB" id="A0A0J1IPR7"/>
<keyword evidence="2" id="KW-1185">Reference proteome</keyword>
<gene>
    <name evidence="1" type="ORF">ABW02_03365</name>
</gene>
<proteinExistence type="predicted"/>
<dbReference type="EMBL" id="LDPH01000002">
    <property type="protein sequence ID" value="KLV27946.1"/>
    <property type="molecule type" value="Genomic_DNA"/>
</dbReference>
<comment type="caution">
    <text evidence="1">The sequence shown here is derived from an EMBL/GenBank/DDBJ whole genome shotgun (WGS) entry which is preliminary data.</text>
</comment>
<dbReference type="Proteomes" id="UP000036045">
    <property type="component" value="Unassembled WGS sequence"/>
</dbReference>
<evidence type="ECO:0000313" key="1">
    <source>
        <dbReference type="EMBL" id="KLV27946.1"/>
    </source>
</evidence>